<feature type="compositionally biased region" description="Basic and acidic residues" evidence="1">
    <location>
        <begin position="358"/>
        <end position="369"/>
    </location>
</feature>
<dbReference type="EMBL" id="GG738852">
    <property type="protein sequence ID" value="EFC48032.1"/>
    <property type="molecule type" value="Genomic_DNA"/>
</dbReference>
<dbReference type="Proteomes" id="UP000006671">
    <property type="component" value="Unassembled WGS sequence"/>
</dbReference>
<sequence>MQQNNGQKQQETVLPSFHSLISTLGVSNDSTLPSININTSTWDRQQPSTSCINPSLPSLQSSLEQTTLECNYNNGNIGTCIIDSPSVSFPTCPFNYHSTQDSQLSSPFPPHYCHNPFTPLYNSSHNQTQYQHVTPIISATSLLLSPTSPPQQQYLTTQNNTLLSSPSNMNQQPQLNNSPIRSRRRNNSPPITPNTDALIESQQNKKEKKKQIKFMPNNNFKSLNSSSQPQLPRPPSVDADDVEVTNVTFSMEKQSQPKKKRKGIFQSKNSKLSPIVNQSESTNDSDYSSTGSYPFQNGTTNGPSISTDNSSQNVSNPTQSNNIMNSGLFMEFIGTSTKKRKQYRDIINYKDEFFTDSYSAEKRLRESSTKYRSKQPLNPNNKEK</sequence>
<gene>
    <name evidence="2" type="ORF">NAEGRDRAFT_46771</name>
</gene>
<dbReference type="RefSeq" id="XP_002680776.1">
    <property type="nucleotide sequence ID" value="XM_002680730.1"/>
</dbReference>
<dbReference type="VEuPathDB" id="AmoebaDB:NAEGRDRAFT_46771"/>
<keyword evidence="3" id="KW-1185">Reference proteome</keyword>
<evidence type="ECO:0000313" key="3">
    <source>
        <dbReference type="Proteomes" id="UP000006671"/>
    </source>
</evidence>
<name>D2V525_NAEGR</name>
<feature type="compositionally biased region" description="Polar residues" evidence="1">
    <location>
        <begin position="375"/>
        <end position="384"/>
    </location>
</feature>
<dbReference type="GeneID" id="8860577"/>
<dbReference type="InParanoid" id="D2V525"/>
<feature type="region of interest" description="Disordered" evidence="1">
    <location>
        <begin position="358"/>
        <end position="384"/>
    </location>
</feature>
<dbReference type="OrthoDB" id="10521805at2759"/>
<accession>D2V525</accession>
<evidence type="ECO:0000256" key="1">
    <source>
        <dbReference type="SAM" id="MobiDB-lite"/>
    </source>
</evidence>
<feature type="compositionally biased region" description="Polar residues" evidence="1">
    <location>
        <begin position="245"/>
        <end position="254"/>
    </location>
</feature>
<evidence type="ECO:0000313" key="2">
    <source>
        <dbReference type="EMBL" id="EFC48032.1"/>
    </source>
</evidence>
<proteinExistence type="predicted"/>
<reference evidence="2 3" key="1">
    <citation type="journal article" date="2010" name="Cell">
        <title>The genome of Naegleria gruberi illuminates early eukaryotic versatility.</title>
        <authorList>
            <person name="Fritz-Laylin L.K."/>
            <person name="Prochnik S.E."/>
            <person name="Ginger M.L."/>
            <person name="Dacks J.B."/>
            <person name="Carpenter M.L."/>
            <person name="Field M.C."/>
            <person name="Kuo A."/>
            <person name="Paredez A."/>
            <person name="Chapman J."/>
            <person name="Pham J."/>
            <person name="Shu S."/>
            <person name="Neupane R."/>
            <person name="Cipriano M."/>
            <person name="Mancuso J."/>
            <person name="Tu H."/>
            <person name="Salamov A."/>
            <person name="Lindquist E."/>
            <person name="Shapiro H."/>
            <person name="Lucas S."/>
            <person name="Grigoriev I.V."/>
            <person name="Cande W.Z."/>
            <person name="Fulton C."/>
            <person name="Rokhsar D.S."/>
            <person name="Dawson S.C."/>
        </authorList>
    </citation>
    <scope>NUCLEOTIDE SEQUENCE [LARGE SCALE GENOMIC DNA]</scope>
    <source>
        <strain evidence="2 3">NEG-M</strain>
    </source>
</reference>
<feature type="region of interest" description="Disordered" evidence="1">
    <location>
        <begin position="161"/>
        <end position="323"/>
    </location>
</feature>
<feature type="compositionally biased region" description="Polar residues" evidence="1">
    <location>
        <begin position="266"/>
        <end position="323"/>
    </location>
</feature>
<dbReference type="AlphaFoldDB" id="D2V525"/>
<organism evidence="3">
    <name type="scientific">Naegleria gruberi</name>
    <name type="common">Amoeba</name>
    <dbReference type="NCBI Taxonomy" id="5762"/>
    <lineage>
        <taxon>Eukaryota</taxon>
        <taxon>Discoba</taxon>
        <taxon>Heterolobosea</taxon>
        <taxon>Tetramitia</taxon>
        <taxon>Eutetramitia</taxon>
        <taxon>Vahlkampfiidae</taxon>
        <taxon>Naegleria</taxon>
    </lineage>
</organism>
<dbReference type="KEGG" id="ngr:NAEGRDRAFT_46771"/>
<protein>
    <submittedName>
        <fullName evidence="2">Predicted protein</fullName>
    </submittedName>
</protein>